<sequence>MEDNNRRDAKIEDTTDRVAKLKQKQLQNDNIPSNNSSNFNLVADYHDKPLEDKKMDTFLDEAHKKRISNEIRERRREKKLLQTNNTFTSQIEDLSSVNASKLPGDLEIYSSNHDQNSESTILNNSNNEVIIKLDKNLYGTGIKTTTVNIYTYTHNLRSASGSRHIFSYNGKHSLLG</sequence>
<accession>A0A8H4B0Y7</accession>
<keyword evidence="2" id="KW-1185">Reference proteome</keyword>
<dbReference type="EMBL" id="WTPW01000078">
    <property type="protein sequence ID" value="KAF0551171.1"/>
    <property type="molecule type" value="Genomic_DNA"/>
</dbReference>
<evidence type="ECO:0000313" key="1">
    <source>
        <dbReference type="EMBL" id="KAF0551171.1"/>
    </source>
</evidence>
<proteinExistence type="predicted"/>
<dbReference type="OrthoDB" id="2430643at2759"/>
<reference evidence="1 2" key="1">
    <citation type="journal article" date="2019" name="Environ. Microbiol.">
        <title>At the nexus of three kingdoms: the genome of the mycorrhizal fungus Gigaspora margarita provides insights into plant, endobacterial and fungal interactions.</title>
        <authorList>
            <person name="Venice F."/>
            <person name="Ghignone S."/>
            <person name="Salvioli di Fossalunga A."/>
            <person name="Amselem J."/>
            <person name="Novero M."/>
            <person name="Xianan X."/>
            <person name="Sedzielewska Toro K."/>
            <person name="Morin E."/>
            <person name="Lipzen A."/>
            <person name="Grigoriev I.V."/>
            <person name="Henrissat B."/>
            <person name="Martin F.M."/>
            <person name="Bonfante P."/>
        </authorList>
    </citation>
    <scope>NUCLEOTIDE SEQUENCE [LARGE SCALE GENOMIC DNA]</scope>
    <source>
        <strain evidence="1 2">BEG34</strain>
    </source>
</reference>
<name>A0A8H4B0Y7_GIGMA</name>
<organism evidence="1 2">
    <name type="scientific">Gigaspora margarita</name>
    <dbReference type="NCBI Taxonomy" id="4874"/>
    <lineage>
        <taxon>Eukaryota</taxon>
        <taxon>Fungi</taxon>
        <taxon>Fungi incertae sedis</taxon>
        <taxon>Mucoromycota</taxon>
        <taxon>Glomeromycotina</taxon>
        <taxon>Glomeromycetes</taxon>
        <taxon>Diversisporales</taxon>
        <taxon>Gigasporaceae</taxon>
        <taxon>Gigaspora</taxon>
    </lineage>
</organism>
<evidence type="ECO:0000313" key="2">
    <source>
        <dbReference type="Proteomes" id="UP000439903"/>
    </source>
</evidence>
<comment type="caution">
    <text evidence="1">The sequence shown here is derived from an EMBL/GenBank/DDBJ whole genome shotgun (WGS) entry which is preliminary data.</text>
</comment>
<dbReference type="Proteomes" id="UP000439903">
    <property type="component" value="Unassembled WGS sequence"/>
</dbReference>
<dbReference type="AlphaFoldDB" id="A0A8H4B0Y7"/>
<protein>
    <submittedName>
        <fullName evidence="1">Uncharacterized protein</fullName>
    </submittedName>
</protein>
<gene>
    <name evidence="1" type="ORF">F8M41_023587</name>
</gene>